<dbReference type="Pfam" id="PF12571">
    <property type="entry name" value="Phage_tail_fib"/>
    <property type="match status" value="1"/>
</dbReference>
<dbReference type="PANTHER" id="PTHR35191">
    <property type="entry name" value="PROPHAGE SIDE TAIL FIBER PROTEIN HOMOLOG STFQ-RELATED"/>
    <property type="match status" value="1"/>
</dbReference>
<dbReference type="RefSeq" id="WP_046996165.1">
    <property type="nucleotide sequence ID" value="NZ_JAIQ01000050.1"/>
</dbReference>
<feature type="region of interest" description="Disordered" evidence="1">
    <location>
        <begin position="320"/>
        <end position="346"/>
    </location>
</feature>
<gene>
    <name evidence="3" type="ORF">AA20_01860</name>
</gene>
<dbReference type="Proteomes" id="UP000035514">
    <property type="component" value="Unassembled WGS sequence"/>
</dbReference>
<organism evidence="3 4">
    <name type="scientific">Aliarcobacter butzleri L348</name>
    <dbReference type="NCBI Taxonomy" id="1447256"/>
    <lineage>
        <taxon>Bacteria</taxon>
        <taxon>Pseudomonadati</taxon>
        <taxon>Campylobacterota</taxon>
        <taxon>Epsilonproteobacteria</taxon>
        <taxon>Campylobacterales</taxon>
        <taxon>Arcobacteraceae</taxon>
        <taxon>Aliarcobacter</taxon>
    </lineage>
</organism>
<evidence type="ECO:0000313" key="3">
    <source>
        <dbReference type="EMBL" id="KLE01883.1"/>
    </source>
</evidence>
<dbReference type="PANTHER" id="PTHR35191:SF1">
    <property type="entry name" value="PROPHAGE SIDE TAIL FIBER PROTEIN HOMOLOG STFQ-RELATED"/>
    <property type="match status" value="1"/>
</dbReference>
<evidence type="ECO:0000259" key="2">
    <source>
        <dbReference type="Pfam" id="PF12571"/>
    </source>
</evidence>
<reference evidence="3 4" key="1">
    <citation type="submission" date="2014-01" db="EMBL/GenBank/DDBJ databases">
        <title>Development of a Comparative Genomic Fingerprinting Assay for High Resolution Genotyping of Arcobacter butzleri.</title>
        <authorList>
            <person name="Webb A.L."/>
            <person name="Inglis G.D."/>
            <person name="Kruczkiewicz P."/>
            <person name="Selinger L.B."/>
            <person name="Taboada E.N."/>
        </authorList>
    </citation>
    <scope>NUCLEOTIDE SEQUENCE [LARGE SCALE GENOMIC DNA]</scope>
    <source>
        <strain evidence="3 4">L348</strain>
    </source>
</reference>
<evidence type="ECO:0000313" key="4">
    <source>
        <dbReference type="Proteomes" id="UP000035514"/>
    </source>
</evidence>
<proteinExistence type="predicted"/>
<feature type="compositionally biased region" description="Polar residues" evidence="1">
    <location>
        <begin position="321"/>
        <end position="344"/>
    </location>
</feature>
<sequence>MENFYTLLSNTGINAIIAARASNSEVKLTKIAVGDGEIIPSQDMTALKSEKHRFNINSIIQDIDNPNYLIVEGVIPSNVGGFYVSEVAIYTDQNTLFAIGSLPKTYKPLLEEGSAKDLTIKIFLEVTNADSVTLKVDDSVVLATRKFVLSELKKYALINGDETKKFKVADAVELNEAINKKQLEALQKSVNDAISNIQTLPIGAILNAYTIFDNCIVAFGGEFNRADYPKLWAYLQANPSLVKTQTQWQTESTANGGICGFFSDGNGTTTFRVPNLDKAFLRPDSRGVGSYQNDAFQGHRHTFAGTIASMYGAGEREAYRTGSSNTVTSPITDGTNGTPRTANETRPKNIAVLPLIVAN</sequence>
<dbReference type="InterPro" id="IPR051934">
    <property type="entry name" value="Phage_Tail_Fiber_Structural"/>
</dbReference>
<dbReference type="PATRIC" id="fig|1447256.3.peg.357"/>
<evidence type="ECO:0000256" key="1">
    <source>
        <dbReference type="SAM" id="MobiDB-lite"/>
    </source>
</evidence>
<comment type="caution">
    <text evidence="3">The sequence shown here is derived from an EMBL/GenBank/DDBJ whole genome shotgun (WGS) entry which is preliminary data.</text>
</comment>
<accession>A0A0G9KCC4</accession>
<dbReference type="AlphaFoldDB" id="A0A0G9KCC4"/>
<protein>
    <recommendedName>
        <fullName evidence="2">Phage tail fibre protein N-terminal domain-containing protein</fullName>
    </recommendedName>
</protein>
<dbReference type="EMBL" id="JAIQ01000050">
    <property type="protein sequence ID" value="KLE01883.1"/>
    <property type="molecule type" value="Genomic_DNA"/>
</dbReference>
<feature type="domain" description="Phage tail fibre protein N-terminal" evidence="2">
    <location>
        <begin position="1"/>
        <end position="146"/>
    </location>
</feature>
<dbReference type="InterPro" id="IPR022225">
    <property type="entry name" value="Phage_tail_fibre_N"/>
</dbReference>
<dbReference type="SUPFAM" id="SSF88874">
    <property type="entry name" value="Receptor-binding domain of short tail fibre protein gp12"/>
    <property type="match status" value="1"/>
</dbReference>
<name>A0A0G9KCC4_9BACT</name>